<proteinExistence type="predicted"/>
<dbReference type="Proteomes" id="UP000199630">
    <property type="component" value="Unassembled WGS sequence"/>
</dbReference>
<keyword evidence="2" id="KW-1185">Reference proteome</keyword>
<sequence length="233" mass="26218">MDLIIVMGESRALLPHHCEPGELEQILPKNAFVFTMPWYSRTAGRYYHNRLLDFEEDLRLQAAAFALVTESSSGLRPALIFPDAGHDDAVQRRLMEMLVKIASLIDQPLTLHPYMISTSAHTDIDRAFGNENLERLLQAGLTIEAPIFLSSETIAPAVMEKVLGNKWINDNIPLFMSAMFENGLLVERSRACDLLSKCCEMARKNDLQLASKNAENVIAMLVRKQLEHVVGLR</sequence>
<dbReference type="AlphaFoldDB" id="A0A1I3SXC5"/>
<dbReference type="RefSeq" id="WP_090061119.1">
    <property type="nucleotide sequence ID" value="NZ_FORH01000004.1"/>
</dbReference>
<name>A0A1I3SXC5_9RHOB</name>
<evidence type="ECO:0000313" key="1">
    <source>
        <dbReference type="EMBL" id="SFJ62529.1"/>
    </source>
</evidence>
<accession>A0A1I3SXC5</accession>
<protein>
    <submittedName>
        <fullName evidence="1">Uncharacterized protein</fullName>
    </submittedName>
</protein>
<reference evidence="2" key="1">
    <citation type="submission" date="2016-10" db="EMBL/GenBank/DDBJ databases">
        <authorList>
            <person name="Varghese N."/>
            <person name="Submissions S."/>
        </authorList>
    </citation>
    <scope>NUCLEOTIDE SEQUENCE [LARGE SCALE GENOMIC DNA]</scope>
    <source>
        <strain evidence="2">DSM 26471</strain>
    </source>
</reference>
<evidence type="ECO:0000313" key="2">
    <source>
        <dbReference type="Proteomes" id="UP000199630"/>
    </source>
</evidence>
<dbReference type="STRING" id="588602.SAMN04487991_2603"/>
<organism evidence="1 2">
    <name type="scientific">Celeribacter neptunius</name>
    <dbReference type="NCBI Taxonomy" id="588602"/>
    <lineage>
        <taxon>Bacteria</taxon>
        <taxon>Pseudomonadati</taxon>
        <taxon>Pseudomonadota</taxon>
        <taxon>Alphaproteobacteria</taxon>
        <taxon>Rhodobacterales</taxon>
        <taxon>Roseobacteraceae</taxon>
        <taxon>Celeribacter</taxon>
    </lineage>
</organism>
<dbReference type="OrthoDB" id="9797500at2"/>
<dbReference type="EMBL" id="FORH01000004">
    <property type="protein sequence ID" value="SFJ62529.1"/>
    <property type="molecule type" value="Genomic_DNA"/>
</dbReference>
<gene>
    <name evidence="1" type="ORF">SAMN04487991_2603</name>
</gene>